<feature type="signal peptide" evidence="1">
    <location>
        <begin position="1"/>
        <end position="25"/>
    </location>
</feature>
<keyword evidence="1" id="KW-0732">Signal</keyword>
<name>A0ABW0WV52_9ACTN</name>
<evidence type="ECO:0000256" key="1">
    <source>
        <dbReference type="SAM" id="SignalP"/>
    </source>
</evidence>
<comment type="caution">
    <text evidence="2">The sequence shown here is derived from an EMBL/GenBank/DDBJ whole genome shotgun (WGS) entry which is preliminary data.</text>
</comment>
<accession>A0ABW0WV52</accession>
<evidence type="ECO:0000313" key="3">
    <source>
        <dbReference type="Proteomes" id="UP001595975"/>
    </source>
</evidence>
<reference evidence="3" key="1">
    <citation type="journal article" date="2019" name="Int. J. Syst. Evol. Microbiol.">
        <title>The Global Catalogue of Microorganisms (GCM) 10K type strain sequencing project: providing services to taxonomists for standard genome sequencing and annotation.</title>
        <authorList>
            <consortium name="The Broad Institute Genomics Platform"/>
            <consortium name="The Broad Institute Genome Sequencing Center for Infectious Disease"/>
            <person name="Wu L."/>
            <person name="Ma J."/>
        </authorList>
    </citation>
    <scope>NUCLEOTIDE SEQUENCE [LARGE SCALE GENOMIC DNA]</scope>
    <source>
        <strain evidence="3">CGMCC 4.1437</strain>
    </source>
</reference>
<protein>
    <submittedName>
        <fullName evidence="2">Rodlet layer protein</fullName>
    </submittedName>
</protein>
<dbReference type="RefSeq" id="WP_380223079.1">
    <property type="nucleotide sequence ID" value="NZ_JBHSOF010000001.1"/>
</dbReference>
<keyword evidence="3" id="KW-1185">Reference proteome</keyword>
<dbReference type="InterPro" id="IPR047736">
    <property type="entry name" value="RdlA/B-like"/>
</dbReference>
<dbReference type="EMBL" id="JBHSOF010000001">
    <property type="protein sequence ID" value="MFC5661520.1"/>
    <property type="molecule type" value="Genomic_DNA"/>
</dbReference>
<sequence>MFKNSLAAAGLAAAVIAMSAGSAFAIADSDGSAVSAQGNGGTNQTGTDGDHSANYHTLNNPNICLPEVHNIAVGAVIGVAVPIEVPILNKTPKQICNVGENTQSSGDGGVSHLIG</sequence>
<organism evidence="2 3">
    <name type="scientific">Kitasatospora misakiensis</name>
    <dbReference type="NCBI Taxonomy" id="67330"/>
    <lineage>
        <taxon>Bacteria</taxon>
        <taxon>Bacillati</taxon>
        <taxon>Actinomycetota</taxon>
        <taxon>Actinomycetes</taxon>
        <taxon>Kitasatosporales</taxon>
        <taxon>Streptomycetaceae</taxon>
        <taxon>Kitasatospora</taxon>
    </lineage>
</organism>
<dbReference type="Proteomes" id="UP001595975">
    <property type="component" value="Unassembled WGS sequence"/>
</dbReference>
<dbReference type="Pfam" id="PF25848">
    <property type="entry name" value="Rodlin"/>
    <property type="match status" value="1"/>
</dbReference>
<evidence type="ECO:0000313" key="2">
    <source>
        <dbReference type="EMBL" id="MFC5661520.1"/>
    </source>
</evidence>
<feature type="chain" id="PRO_5045338562" evidence="1">
    <location>
        <begin position="26"/>
        <end position="115"/>
    </location>
</feature>
<gene>
    <name evidence="2" type="ORF">ACFP3U_00835</name>
</gene>
<proteinExistence type="predicted"/>